<feature type="domain" description="Methyltransferase type 11" evidence="1">
    <location>
        <begin position="17"/>
        <end position="89"/>
    </location>
</feature>
<dbReference type="InterPro" id="IPR013216">
    <property type="entry name" value="Methyltransf_11"/>
</dbReference>
<dbReference type="EMBL" id="CYGY02000075">
    <property type="protein sequence ID" value="SIT50192.1"/>
    <property type="molecule type" value="Genomic_DNA"/>
</dbReference>
<dbReference type="InterPro" id="IPR029063">
    <property type="entry name" value="SAM-dependent_MTases_sf"/>
</dbReference>
<protein>
    <recommendedName>
        <fullName evidence="1">Methyltransferase type 11 domain-containing protein</fullName>
    </recommendedName>
</protein>
<evidence type="ECO:0000313" key="2">
    <source>
        <dbReference type="EMBL" id="SIT50192.1"/>
    </source>
</evidence>
<dbReference type="RefSeq" id="WP_087738914.1">
    <property type="nucleotide sequence ID" value="NZ_CYGY02000075.1"/>
</dbReference>
<reference evidence="2" key="1">
    <citation type="submission" date="2016-12" db="EMBL/GenBank/DDBJ databases">
        <authorList>
            <person name="Moulin L."/>
        </authorList>
    </citation>
    <scope>NUCLEOTIDE SEQUENCE [LARGE SCALE GENOMIC DNA]</scope>
    <source>
        <strain evidence="2">STM 7183</strain>
    </source>
</reference>
<evidence type="ECO:0000259" key="1">
    <source>
        <dbReference type="Pfam" id="PF08241"/>
    </source>
</evidence>
<keyword evidence="3" id="KW-1185">Reference proteome</keyword>
<proteinExistence type="predicted"/>
<evidence type="ECO:0000313" key="3">
    <source>
        <dbReference type="Proteomes" id="UP000195569"/>
    </source>
</evidence>
<dbReference type="Proteomes" id="UP000195569">
    <property type="component" value="Unassembled WGS sequence"/>
</dbReference>
<name>A0A1N7SS68_9BURK</name>
<sequence>MRVPSSVFHPVRCNQPCVNVSRRSLEVAARRFPEHANFAHFDGLNLPFEEGKFDLAYAMCVFHHIAHIEHVPLLREIGRVLEPSGTLAIFKHNPYNPLTVRAVNTCEFDVNASIRSRNCQIPFYSF</sequence>
<dbReference type="Gene3D" id="3.40.50.150">
    <property type="entry name" value="Vaccinia Virus protein VP39"/>
    <property type="match status" value="1"/>
</dbReference>
<organism evidence="2 3">
    <name type="scientific">Paraburkholderia piptadeniae</name>
    <dbReference type="NCBI Taxonomy" id="1701573"/>
    <lineage>
        <taxon>Bacteria</taxon>
        <taxon>Pseudomonadati</taxon>
        <taxon>Pseudomonadota</taxon>
        <taxon>Betaproteobacteria</taxon>
        <taxon>Burkholderiales</taxon>
        <taxon>Burkholderiaceae</taxon>
        <taxon>Paraburkholderia</taxon>
    </lineage>
</organism>
<dbReference type="SUPFAM" id="SSF53335">
    <property type="entry name" value="S-adenosyl-L-methionine-dependent methyltransferases"/>
    <property type="match status" value="1"/>
</dbReference>
<comment type="caution">
    <text evidence="2">The sequence shown here is derived from an EMBL/GenBank/DDBJ whole genome shotgun (WGS) entry which is preliminary data.</text>
</comment>
<dbReference type="AlphaFoldDB" id="A0A1N7SS68"/>
<dbReference type="Pfam" id="PF08241">
    <property type="entry name" value="Methyltransf_11"/>
    <property type="match status" value="1"/>
</dbReference>
<accession>A0A1N7SS68</accession>
<dbReference type="GO" id="GO:0008757">
    <property type="term" value="F:S-adenosylmethionine-dependent methyltransferase activity"/>
    <property type="evidence" value="ECO:0007669"/>
    <property type="project" value="InterPro"/>
</dbReference>
<dbReference type="OrthoDB" id="529208at2"/>
<dbReference type="CDD" id="cd02440">
    <property type="entry name" value="AdoMet_MTases"/>
    <property type="match status" value="1"/>
</dbReference>
<gene>
    <name evidence="2" type="ORF">BN2476_750135</name>
</gene>